<dbReference type="STRING" id="1121395.SAMN02745215_02406"/>
<reference evidence="2" key="1">
    <citation type="submission" date="2016-12" db="EMBL/GenBank/DDBJ databases">
        <authorList>
            <person name="Varghese N."/>
            <person name="Submissions S."/>
        </authorList>
    </citation>
    <scope>NUCLEOTIDE SEQUENCE [LARGE SCALE GENOMIC DNA]</scope>
    <source>
        <strain evidence="2">DSM 11544</strain>
    </source>
</reference>
<name>A0A1M7TQX4_9FIRM</name>
<organism evidence="1 2">
    <name type="scientific">Desulfitobacterium chlororespirans DSM 11544</name>
    <dbReference type="NCBI Taxonomy" id="1121395"/>
    <lineage>
        <taxon>Bacteria</taxon>
        <taxon>Bacillati</taxon>
        <taxon>Bacillota</taxon>
        <taxon>Clostridia</taxon>
        <taxon>Eubacteriales</taxon>
        <taxon>Desulfitobacteriaceae</taxon>
        <taxon>Desulfitobacterium</taxon>
    </lineage>
</organism>
<evidence type="ECO:0000313" key="1">
    <source>
        <dbReference type="EMBL" id="SHN73100.1"/>
    </source>
</evidence>
<accession>A0A1M7TQX4</accession>
<dbReference type="EMBL" id="FRDN01000007">
    <property type="protein sequence ID" value="SHN73100.1"/>
    <property type="molecule type" value="Genomic_DNA"/>
</dbReference>
<keyword evidence="2" id="KW-1185">Reference proteome</keyword>
<sequence length="105" mass="10988">MPGSTIRLNLPYPLENEWADPAADIKKLAEAVDGVITGGNADFAGNGAEVMIAHGLSTIPTSAYVFPAEDPGGCLGEVWIRMDSTNLYIGNSGSFIGSMSWTAIL</sequence>
<dbReference type="Proteomes" id="UP000184010">
    <property type="component" value="Unassembled WGS sequence"/>
</dbReference>
<evidence type="ECO:0000313" key="2">
    <source>
        <dbReference type="Proteomes" id="UP000184010"/>
    </source>
</evidence>
<proteinExistence type="predicted"/>
<dbReference type="RefSeq" id="WP_072772802.1">
    <property type="nucleotide sequence ID" value="NZ_FRDN01000007.1"/>
</dbReference>
<gene>
    <name evidence="1" type="ORF">SAMN02745215_02406</name>
</gene>
<protein>
    <submittedName>
        <fullName evidence="1">Uncharacterized protein</fullName>
    </submittedName>
</protein>
<dbReference type="AlphaFoldDB" id="A0A1M7TQX4"/>